<reference evidence="2 3" key="1">
    <citation type="submission" date="2019-02" db="EMBL/GenBank/DDBJ databases">
        <title>Deep-cultivation of Planctomycetes and their phenomic and genomic characterization uncovers novel biology.</title>
        <authorList>
            <person name="Wiegand S."/>
            <person name="Jogler M."/>
            <person name="Boedeker C."/>
            <person name="Pinto D."/>
            <person name="Vollmers J."/>
            <person name="Rivas-Marin E."/>
            <person name="Kohn T."/>
            <person name="Peeters S.H."/>
            <person name="Heuer A."/>
            <person name="Rast P."/>
            <person name="Oberbeckmann S."/>
            <person name="Bunk B."/>
            <person name="Jeske O."/>
            <person name="Meyerdierks A."/>
            <person name="Storesund J.E."/>
            <person name="Kallscheuer N."/>
            <person name="Luecker S."/>
            <person name="Lage O.M."/>
            <person name="Pohl T."/>
            <person name="Merkel B.J."/>
            <person name="Hornburger P."/>
            <person name="Mueller R.-W."/>
            <person name="Bruemmer F."/>
            <person name="Labrenz M."/>
            <person name="Spormann A.M."/>
            <person name="Op Den Camp H."/>
            <person name="Overmann J."/>
            <person name="Amann R."/>
            <person name="Jetten M.S.M."/>
            <person name="Mascher T."/>
            <person name="Medema M.H."/>
            <person name="Devos D.P."/>
            <person name="Kaster A.-K."/>
            <person name="Ovreas L."/>
            <person name="Rohde M."/>
            <person name="Galperin M.Y."/>
            <person name="Jogler C."/>
        </authorList>
    </citation>
    <scope>NUCLEOTIDE SEQUENCE [LARGE SCALE GENOMIC DNA]</scope>
    <source>
        <strain evidence="2 3">Pan54</strain>
    </source>
</reference>
<proteinExistence type="predicted"/>
<dbReference type="EMBL" id="SJPG01000001">
    <property type="protein sequence ID" value="TWT63098.1"/>
    <property type="molecule type" value="Genomic_DNA"/>
</dbReference>
<comment type="caution">
    <text evidence="2">The sequence shown here is derived from an EMBL/GenBank/DDBJ whole genome shotgun (WGS) entry which is preliminary data.</text>
</comment>
<dbReference type="Pfam" id="PF20360">
    <property type="entry name" value="DUF6655"/>
    <property type="match status" value="1"/>
</dbReference>
<evidence type="ECO:0000313" key="3">
    <source>
        <dbReference type="Proteomes" id="UP000316095"/>
    </source>
</evidence>
<evidence type="ECO:0000256" key="1">
    <source>
        <dbReference type="SAM" id="MobiDB-lite"/>
    </source>
</evidence>
<feature type="region of interest" description="Disordered" evidence="1">
    <location>
        <begin position="164"/>
        <end position="220"/>
    </location>
</feature>
<protein>
    <submittedName>
        <fullName evidence="2">Uncharacterized protein</fullName>
    </submittedName>
</protein>
<keyword evidence="3" id="KW-1185">Reference proteome</keyword>
<organism evidence="2 3">
    <name type="scientific">Rubinisphaera italica</name>
    <dbReference type="NCBI Taxonomy" id="2527969"/>
    <lineage>
        <taxon>Bacteria</taxon>
        <taxon>Pseudomonadati</taxon>
        <taxon>Planctomycetota</taxon>
        <taxon>Planctomycetia</taxon>
        <taxon>Planctomycetales</taxon>
        <taxon>Planctomycetaceae</taxon>
        <taxon>Rubinisphaera</taxon>
    </lineage>
</organism>
<sequence>MLVSNAVDQSLDKVDFTPFANRNVFLNDKYVDCVDKSYVISSIRHRLLRGGARLVPKEEEADLIVEARAGAIGTHSQEAYLGTPEVVLPGMLTLPEMRLIERNNQKGIAKIGLVAYDAKTRAPLGSGGMSLAESDDSNYFMLGIGPYQGGSINKEIKEGKKVLGGKKSQKIPQSVAFSSPPASNPVLEPAGTLHLASGQEEKKPEEKKSAQTTDAPAWAK</sequence>
<dbReference type="AlphaFoldDB" id="A0A5C5XK70"/>
<evidence type="ECO:0000313" key="2">
    <source>
        <dbReference type="EMBL" id="TWT63098.1"/>
    </source>
</evidence>
<dbReference type="InterPro" id="IPR046596">
    <property type="entry name" value="DUF6655"/>
</dbReference>
<accession>A0A5C5XK70</accession>
<feature type="compositionally biased region" description="Polar residues" evidence="1">
    <location>
        <begin position="170"/>
        <end position="181"/>
    </location>
</feature>
<gene>
    <name evidence="2" type="ORF">Pan54_38490</name>
</gene>
<name>A0A5C5XK70_9PLAN</name>
<feature type="compositionally biased region" description="Basic and acidic residues" evidence="1">
    <location>
        <begin position="199"/>
        <end position="209"/>
    </location>
</feature>
<dbReference type="Proteomes" id="UP000316095">
    <property type="component" value="Unassembled WGS sequence"/>
</dbReference>